<evidence type="ECO:0000256" key="2">
    <source>
        <dbReference type="ARBA" id="ARBA00022448"/>
    </source>
</evidence>
<evidence type="ECO:0000256" key="4">
    <source>
        <dbReference type="ARBA" id="ARBA00022737"/>
    </source>
</evidence>
<dbReference type="EMBL" id="JANCYU010000039">
    <property type="protein sequence ID" value="KAK4526338.1"/>
    <property type="molecule type" value="Genomic_DNA"/>
</dbReference>
<dbReference type="InterPro" id="IPR002553">
    <property type="entry name" value="Clathrin/coatomer_adapt-like_N"/>
</dbReference>
<dbReference type="PANTHER" id="PTHR10635:SF0">
    <property type="entry name" value="COATOMER SUBUNIT BETA"/>
    <property type="match status" value="1"/>
</dbReference>
<keyword evidence="5 10" id="KW-0931">ER-Golgi transport</keyword>
<evidence type="ECO:0000256" key="10">
    <source>
        <dbReference type="PIRNR" id="PIRNR005727"/>
    </source>
</evidence>
<accession>A0AAV9IG83</accession>
<keyword evidence="11" id="KW-0175">Coiled coil</keyword>
<dbReference type="Pfam" id="PF07718">
    <property type="entry name" value="Coatamer_beta_C"/>
    <property type="match status" value="1"/>
</dbReference>
<keyword evidence="9 10" id="KW-0968">Cytoplasmic vesicle</keyword>
<evidence type="ECO:0000259" key="14">
    <source>
        <dbReference type="Pfam" id="PF14806"/>
    </source>
</evidence>
<evidence type="ECO:0000313" key="15">
    <source>
        <dbReference type="EMBL" id="KAK4526338.1"/>
    </source>
</evidence>
<dbReference type="GO" id="GO:0006886">
    <property type="term" value="P:intracellular protein transport"/>
    <property type="evidence" value="ECO:0007669"/>
    <property type="project" value="InterPro"/>
</dbReference>
<comment type="subunit">
    <text evidence="10">Oligomeric complex that consists of at least the alpha, beta, beta', gamma, delta, epsilon and zeta subunits.</text>
</comment>
<dbReference type="PANTHER" id="PTHR10635">
    <property type="entry name" value="COATOMER SUBUNIT BETA"/>
    <property type="match status" value="1"/>
</dbReference>
<dbReference type="InterPro" id="IPR029446">
    <property type="entry name" value="COPB1_appendage_platform_dom"/>
</dbReference>
<evidence type="ECO:0000313" key="16">
    <source>
        <dbReference type="Proteomes" id="UP001300502"/>
    </source>
</evidence>
<dbReference type="InterPro" id="IPR016024">
    <property type="entry name" value="ARM-type_fold"/>
</dbReference>
<evidence type="ECO:0000259" key="13">
    <source>
        <dbReference type="Pfam" id="PF07718"/>
    </source>
</evidence>
<keyword evidence="2 10" id="KW-0813">Transport</keyword>
<evidence type="ECO:0000256" key="5">
    <source>
        <dbReference type="ARBA" id="ARBA00022892"/>
    </source>
</evidence>
<evidence type="ECO:0000256" key="3">
    <source>
        <dbReference type="ARBA" id="ARBA00022490"/>
    </source>
</evidence>
<dbReference type="GO" id="GO:0006891">
    <property type="term" value="P:intra-Golgi vesicle-mediated transport"/>
    <property type="evidence" value="ECO:0007669"/>
    <property type="project" value="TreeGrafter"/>
</dbReference>
<dbReference type="GO" id="GO:0005198">
    <property type="term" value="F:structural molecule activity"/>
    <property type="evidence" value="ECO:0007669"/>
    <property type="project" value="InterPro"/>
</dbReference>
<dbReference type="InterPro" id="IPR011989">
    <property type="entry name" value="ARM-like"/>
</dbReference>
<organism evidence="15 16">
    <name type="scientific">Galdieria yellowstonensis</name>
    <dbReference type="NCBI Taxonomy" id="3028027"/>
    <lineage>
        <taxon>Eukaryota</taxon>
        <taxon>Rhodophyta</taxon>
        <taxon>Bangiophyceae</taxon>
        <taxon>Galdieriales</taxon>
        <taxon>Galdieriaceae</taxon>
        <taxon>Galdieria</taxon>
    </lineage>
</organism>
<keyword evidence="6 10" id="KW-0653">Protein transport</keyword>
<dbReference type="Gene3D" id="1.25.10.10">
    <property type="entry name" value="Leucine-rich Repeat Variant"/>
    <property type="match status" value="1"/>
</dbReference>
<keyword evidence="4" id="KW-0677">Repeat</keyword>
<proteinExistence type="predicted"/>
<name>A0AAV9IG83_9RHOD</name>
<dbReference type="PIRSF" id="PIRSF005727">
    <property type="entry name" value="Coatomer_beta_subunit"/>
    <property type="match status" value="1"/>
</dbReference>
<evidence type="ECO:0000256" key="6">
    <source>
        <dbReference type="ARBA" id="ARBA00022927"/>
    </source>
</evidence>
<sequence length="955" mass="107079">MAALEKQCTLSVHYDRSTPNEVGELKKDLESNDVERKTKALKRAILLQLNGEALPGVLMTVIRFVLPHEDNHLRKLCLVYLEIVDKTGPQGKMLPEMILVCNMIRNELTHPNEYSRGCALRFVCKIKEAEILEPLVPAVRQNLEHRHSFVRRNAILAIHMVFRNFEYLIPDAPELVYRCLQGETDVACKRNAFEMLCSCDEEKAVNYLVQSLEVVPSWGEILQLSALKLIRTICKSKPEEKATFIQLIFNLLQSTSASVAFEAANVLFSLSQSTTAVRAAVECYCRLLLSQSDNNVRLILLDRLEEIRTSHLSVMQEVLFDMMRILSSPNLEIRKKVLSLASDLVTSRNAQPIINLIRKEIHGLASEVGEDFEVTLQYRQLLLRFIRNIAMNFPDCVTLATGVLEEFVDDEFASVAPDAVVALREVAVKYPYLQASIVERLGHILTSGLRNPRVLRGIVWILAEFSSNGDQVNNSFQAILHVVSPLPLSPHVTKTTETEVFNDVQSVSSDHSFHSVSSKKPKVLADGTYATQTVIEELSSGLEKRDLSKHGPAVRSLILSGDYFLGVAVCSAITKLALKSRKLVSKQNCHKMTANAMLLCSSLLRFAQSLEAPAKMDSGSAERIILCILSMTRDVSGDVFLISSHEAFEEYMKERRKKEEEKLREQAEKDHLQVDEPVEFRILRTQRQFGGLLDISEQPAAWKDLDSNFVDEEDEHIEFDLTKVVQLTGRTDPVYAEAHVAVKQYDIILDILVMNQTTDTLQNLTVELATMGDLRLCERPQSHNIGPLDQRNIRTNIKVSSTEAGIIFGTIVYDIAGKASPSRSVILSDIHIDVMDYLHPGVVSDATFRSLWAEFEWENKIAIQTSITDLGEYLDFLIRCTNMNCLTPRGLENESGFLAANLYATSIFGEDALLNVSAEKTAQGNIVGFIRIRSKMQGVALSLGDRISSRQNAAK</sequence>
<dbReference type="SUPFAM" id="SSF48371">
    <property type="entry name" value="ARM repeat"/>
    <property type="match status" value="1"/>
</dbReference>
<keyword evidence="8 10" id="KW-0472">Membrane</keyword>
<comment type="subcellular location">
    <subcellularLocation>
        <location evidence="10">Cytoplasm</location>
    </subcellularLocation>
    <subcellularLocation>
        <location evidence="1 10">Golgi apparatus membrane</location>
        <topology evidence="1 10">Peripheral membrane protein</topology>
        <orientation evidence="1 10">Cytoplasmic side</orientation>
    </subcellularLocation>
    <subcellularLocation>
        <location evidence="10">Cytoplasmic vesicle</location>
        <location evidence="10">COPI-coated vesicle membrane</location>
        <topology evidence="10">Peripheral membrane protein</topology>
        <orientation evidence="10">Cytoplasmic side</orientation>
    </subcellularLocation>
</comment>
<dbReference type="Proteomes" id="UP001300502">
    <property type="component" value="Unassembled WGS sequence"/>
</dbReference>
<dbReference type="GO" id="GO:0000139">
    <property type="term" value="C:Golgi membrane"/>
    <property type="evidence" value="ECO:0007669"/>
    <property type="project" value="UniProtKB-SubCell"/>
</dbReference>
<dbReference type="GO" id="GO:0030126">
    <property type="term" value="C:COPI vesicle coat"/>
    <property type="evidence" value="ECO:0007669"/>
    <property type="project" value="InterPro"/>
</dbReference>
<keyword evidence="7 10" id="KW-0333">Golgi apparatus</keyword>
<dbReference type="AlphaFoldDB" id="A0AAV9IG83"/>
<evidence type="ECO:0000256" key="1">
    <source>
        <dbReference type="ARBA" id="ARBA00004255"/>
    </source>
</evidence>
<feature type="domain" description="Clathrin/coatomer adaptor adaptin-like N-terminal" evidence="12">
    <location>
        <begin position="24"/>
        <end position="481"/>
    </location>
</feature>
<comment type="caution">
    <text evidence="15">The sequence shown here is derived from an EMBL/GenBank/DDBJ whole genome shotgun (WGS) entry which is preliminary data.</text>
</comment>
<comment type="function">
    <text evidence="10">The coatomer is a cytosolic protein complex that binds to dilysine motifs and reversibly associates with Golgi non-clathrin-coated vesicles, which further mediate biosynthetic protein transport from the ER, via the Golgi up to the trans Golgi network. Coatomer complex is required for budding from Golgi membranes, and is essential for the retrograde Golgi-to-ER transport of dilysine-tagged proteins.</text>
</comment>
<evidence type="ECO:0000256" key="11">
    <source>
        <dbReference type="SAM" id="Coils"/>
    </source>
</evidence>
<reference evidence="15 16" key="1">
    <citation type="submission" date="2022-07" db="EMBL/GenBank/DDBJ databases">
        <title>Genome-wide signatures of adaptation to extreme environments.</title>
        <authorList>
            <person name="Cho C.H."/>
            <person name="Yoon H.S."/>
        </authorList>
    </citation>
    <scope>NUCLEOTIDE SEQUENCE [LARGE SCALE GENOMIC DNA]</scope>
    <source>
        <strain evidence="15 16">108.79 E11</strain>
    </source>
</reference>
<evidence type="ECO:0000259" key="12">
    <source>
        <dbReference type="Pfam" id="PF01602"/>
    </source>
</evidence>
<feature type="domain" description="Coatomer beta subunit C-terminal" evidence="13">
    <location>
        <begin position="674"/>
        <end position="814"/>
    </location>
</feature>
<keyword evidence="16" id="KW-1185">Reference proteome</keyword>
<dbReference type="InterPro" id="IPR016460">
    <property type="entry name" value="COPB1"/>
</dbReference>
<evidence type="ECO:0000256" key="9">
    <source>
        <dbReference type="ARBA" id="ARBA00023329"/>
    </source>
</evidence>
<dbReference type="Pfam" id="PF14806">
    <property type="entry name" value="Coatomer_b_Cpla"/>
    <property type="match status" value="1"/>
</dbReference>
<dbReference type="GO" id="GO:0006888">
    <property type="term" value="P:endoplasmic reticulum to Golgi vesicle-mediated transport"/>
    <property type="evidence" value="ECO:0007669"/>
    <property type="project" value="TreeGrafter"/>
</dbReference>
<dbReference type="Pfam" id="PF01602">
    <property type="entry name" value="Adaptin_N"/>
    <property type="match status" value="1"/>
</dbReference>
<protein>
    <recommendedName>
        <fullName evidence="10">Coatomer subunit beta</fullName>
    </recommendedName>
    <alternativeName>
        <fullName evidence="10">Beta-coat protein</fullName>
    </alternativeName>
</protein>
<evidence type="ECO:0000256" key="8">
    <source>
        <dbReference type="ARBA" id="ARBA00023136"/>
    </source>
</evidence>
<gene>
    <name evidence="15" type="ORF">GAYE_SCF23G4252</name>
</gene>
<keyword evidence="3 10" id="KW-0963">Cytoplasm</keyword>
<evidence type="ECO:0000256" key="7">
    <source>
        <dbReference type="ARBA" id="ARBA00023034"/>
    </source>
</evidence>
<dbReference type="InterPro" id="IPR011710">
    <property type="entry name" value="Coatomer_bsu_C"/>
</dbReference>
<feature type="domain" description="Coatomer beta subunit appendage platform" evidence="14">
    <location>
        <begin position="823"/>
        <end position="947"/>
    </location>
</feature>
<feature type="coiled-coil region" evidence="11">
    <location>
        <begin position="648"/>
        <end position="675"/>
    </location>
</feature>